<protein>
    <submittedName>
        <fullName evidence="1">Uncharacterized protein</fullName>
    </submittedName>
</protein>
<dbReference type="Proteomes" id="UP000266389">
    <property type="component" value="Unassembled WGS sequence"/>
</dbReference>
<proteinExistence type="predicted"/>
<accession>A0A395M370</accession>
<organism evidence="1 2">
    <name type="scientific">Candidatus Thermochlorobacter aerophilus</name>
    <dbReference type="NCBI Taxonomy" id="1868324"/>
    <lineage>
        <taxon>Bacteria</taxon>
        <taxon>Pseudomonadati</taxon>
        <taxon>Chlorobiota</taxon>
        <taxon>Chlorobiia</taxon>
        <taxon>Chlorobiales</taxon>
        <taxon>Candidatus Thermochlorobacteriaceae</taxon>
        <taxon>Candidatus Thermochlorobacter</taxon>
    </lineage>
</organism>
<evidence type="ECO:0000313" key="1">
    <source>
        <dbReference type="EMBL" id="RFM24668.1"/>
    </source>
</evidence>
<comment type="caution">
    <text evidence="1">The sequence shown here is derived from an EMBL/GenBank/DDBJ whole genome shotgun (WGS) entry which is preliminary data.</text>
</comment>
<reference evidence="1 2" key="1">
    <citation type="journal article" date="2011" name="ISME J.">
        <title>Community ecology of hot spring cyanobacterial mats: predominant populations and their functional potential.</title>
        <authorList>
            <person name="Klatt C.G."/>
            <person name="Wood J.M."/>
            <person name="Rusch D.B."/>
            <person name="Bateson M.M."/>
            <person name="Hamamura N."/>
            <person name="Heidelberg J.F."/>
            <person name="Grossman A.R."/>
            <person name="Bhaya D."/>
            <person name="Cohan F.M."/>
            <person name="Kuhl M."/>
            <person name="Bryant D.A."/>
            <person name="Ward D.M."/>
        </authorList>
    </citation>
    <scope>NUCLEOTIDE SEQUENCE [LARGE SCALE GENOMIC DNA]</scope>
    <source>
        <strain evidence="1">OS</strain>
    </source>
</reference>
<dbReference type="EMBL" id="PHFL01000030">
    <property type="protein sequence ID" value="RFM24668.1"/>
    <property type="molecule type" value="Genomic_DNA"/>
</dbReference>
<dbReference type="AlphaFoldDB" id="A0A395M370"/>
<evidence type="ECO:0000313" key="2">
    <source>
        <dbReference type="Proteomes" id="UP000266389"/>
    </source>
</evidence>
<name>A0A395M370_9BACT</name>
<sequence>MGFFISAQKAVCATLIAPDDNASTMHTLFMGAVCDQEGGERAVLDAKRRKMRDLRLLKKSNIMACSCEDASWIEKDVFVS</sequence>
<gene>
    <name evidence="1" type="ORF">D0433_04515</name>
</gene>